<dbReference type="AlphaFoldDB" id="A0A439CVG5"/>
<comment type="caution">
    <text evidence="1">The sequence shown here is derived from an EMBL/GenBank/DDBJ whole genome shotgun (WGS) entry which is preliminary data.</text>
</comment>
<evidence type="ECO:0000313" key="1">
    <source>
        <dbReference type="EMBL" id="RWA06160.1"/>
    </source>
</evidence>
<accession>A0A439CVG5</accession>
<gene>
    <name evidence="1" type="ORF">EKO27_g8943</name>
</gene>
<evidence type="ECO:0000313" key="2">
    <source>
        <dbReference type="Proteomes" id="UP000286045"/>
    </source>
</evidence>
<reference evidence="1 2" key="1">
    <citation type="submission" date="2018-12" db="EMBL/GenBank/DDBJ databases">
        <title>Draft genome sequence of Xylaria grammica IHI A82.</title>
        <authorList>
            <person name="Buettner E."/>
            <person name="Kellner H."/>
        </authorList>
    </citation>
    <scope>NUCLEOTIDE SEQUENCE [LARGE SCALE GENOMIC DNA]</scope>
    <source>
        <strain evidence="1 2">IHI A82</strain>
    </source>
</reference>
<name>A0A439CVG5_9PEZI</name>
<keyword evidence="2" id="KW-1185">Reference proteome</keyword>
<dbReference type="Proteomes" id="UP000286045">
    <property type="component" value="Unassembled WGS sequence"/>
</dbReference>
<organism evidence="1 2">
    <name type="scientific">Xylaria grammica</name>
    <dbReference type="NCBI Taxonomy" id="363999"/>
    <lineage>
        <taxon>Eukaryota</taxon>
        <taxon>Fungi</taxon>
        <taxon>Dikarya</taxon>
        <taxon>Ascomycota</taxon>
        <taxon>Pezizomycotina</taxon>
        <taxon>Sordariomycetes</taxon>
        <taxon>Xylariomycetidae</taxon>
        <taxon>Xylariales</taxon>
        <taxon>Xylariaceae</taxon>
        <taxon>Xylaria</taxon>
    </lineage>
</organism>
<proteinExistence type="predicted"/>
<sequence>MKVATALAFMATVTTNAFDITKLPNGIYKVPILDTGIIDYDNALNLNITYFKRSQGPSMSYLGDSDFIDDLEEANEGPKGHRNDSDDHCHWHYPRYHNRFITGHAMMNMTNYPLTLAMFMDWMSTGADGGWLNRGEVRMAKSNDIVVGACVFKKPRLQTCVHELSLAMGAADRECAAGKVGCHVCLRKWHKDYFRFSTTEAPNQCECAWYYY</sequence>
<dbReference type="EMBL" id="RYZI01000362">
    <property type="protein sequence ID" value="RWA06160.1"/>
    <property type="molecule type" value="Genomic_DNA"/>
</dbReference>
<protein>
    <submittedName>
        <fullName evidence="1">Uncharacterized protein</fullName>
    </submittedName>
</protein>